<feature type="transmembrane region" description="Helical" evidence="1">
    <location>
        <begin position="344"/>
        <end position="363"/>
    </location>
</feature>
<evidence type="ECO:0000313" key="2">
    <source>
        <dbReference type="EMBL" id="MDZ5608734.1"/>
    </source>
</evidence>
<evidence type="ECO:0000256" key="1">
    <source>
        <dbReference type="SAM" id="Phobius"/>
    </source>
</evidence>
<dbReference type="RefSeq" id="WP_374218404.1">
    <property type="nucleotide sequence ID" value="NZ_JAXOVW010000038.1"/>
</dbReference>
<sequence>MSIETLWSTRFQKHLQNVIMYFARMISGLLYSFIFVSCTCAYYYAKFLKTSPSKGVSLLLITIVLTIVITRCPIRTFLQKPDAVYLLALEEKLTSYFKQSLLYNYVIQLFPLLFTFLIIVPLAMQTLHTTIPFLCTIFFIIMLVKGWNIYISWIWRDQYNGQIWFIIRLTCNALILYMLFQSISVVLLGAMLLFLIFILVYTVKQPTKRIQWEYVIEQEEKIDMRFYQFVNFFTDVPQLKKQVKPRKWLTNWLEPILHKKRATFLYLNTLSFLRANDYFGIYMRLTIISSFILYFVPNVFVKGAITCCLLYMTSMQLRSLWKYFLGNNIVALYPISSEERARQFLTLIFSLTIVQLAVFSIIIFISLQLFLPVLSTIIVSIFFIKFIIVPKTKKQISSSEI</sequence>
<feature type="transmembrane region" description="Helical" evidence="1">
    <location>
        <begin position="163"/>
        <end position="180"/>
    </location>
</feature>
<feature type="transmembrane region" description="Helical" evidence="1">
    <location>
        <begin position="56"/>
        <end position="74"/>
    </location>
</feature>
<keyword evidence="3" id="KW-1185">Reference proteome</keyword>
<keyword evidence="1" id="KW-0812">Transmembrane</keyword>
<feature type="transmembrane region" description="Helical" evidence="1">
    <location>
        <begin position="369"/>
        <end position="388"/>
    </location>
</feature>
<dbReference type="Proteomes" id="UP001291930">
    <property type="component" value="Unassembled WGS sequence"/>
</dbReference>
<dbReference type="PIRSF" id="PIRSF037259">
    <property type="entry name" value="EcsB_ABC"/>
    <property type="match status" value="1"/>
</dbReference>
<dbReference type="EMBL" id="JAXOVW010000038">
    <property type="protein sequence ID" value="MDZ5608734.1"/>
    <property type="molecule type" value="Genomic_DNA"/>
</dbReference>
<feature type="transmembrane region" description="Helical" evidence="1">
    <location>
        <begin position="186"/>
        <end position="203"/>
    </location>
</feature>
<evidence type="ECO:0000313" key="3">
    <source>
        <dbReference type="Proteomes" id="UP001291930"/>
    </source>
</evidence>
<feature type="transmembrane region" description="Helical" evidence="1">
    <location>
        <begin position="21"/>
        <end position="44"/>
    </location>
</feature>
<gene>
    <name evidence="2" type="ORF">U2I54_17085</name>
</gene>
<accession>A0ABU5JZ61</accession>
<comment type="caution">
    <text evidence="2">The sequence shown here is derived from an EMBL/GenBank/DDBJ whole genome shotgun (WGS) entry which is preliminary data.</text>
</comment>
<organism evidence="2 3">
    <name type="scientific">Bacillus bingmayongensis</name>
    <dbReference type="NCBI Taxonomy" id="1150157"/>
    <lineage>
        <taxon>Bacteria</taxon>
        <taxon>Bacillati</taxon>
        <taxon>Bacillota</taxon>
        <taxon>Bacilli</taxon>
        <taxon>Bacillales</taxon>
        <taxon>Bacillaceae</taxon>
        <taxon>Bacillus</taxon>
    </lineage>
</organism>
<protein>
    <submittedName>
        <fullName evidence="2">ABC transporter permease</fullName>
    </submittedName>
</protein>
<dbReference type="Pfam" id="PF05975">
    <property type="entry name" value="EcsB"/>
    <property type="match status" value="1"/>
</dbReference>
<feature type="transmembrane region" description="Helical" evidence="1">
    <location>
        <begin position="102"/>
        <end position="124"/>
    </location>
</feature>
<keyword evidence="1" id="KW-1133">Transmembrane helix</keyword>
<reference evidence="3" key="1">
    <citation type="submission" date="2023-11" db="EMBL/GenBank/DDBJ databases">
        <title>Genome Sequence of Bacillus pseudomycoides stain BUPM19.</title>
        <authorList>
            <person name="Farhat A."/>
        </authorList>
    </citation>
    <scope>NUCLEOTIDE SEQUENCE [LARGE SCALE GENOMIC DNA]</scope>
    <source>
        <strain evidence="3">BUPM19</strain>
    </source>
</reference>
<keyword evidence="1" id="KW-0472">Membrane</keyword>
<proteinExistence type="predicted"/>
<name>A0ABU5JZ61_9BACI</name>
<feature type="transmembrane region" description="Helical" evidence="1">
    <location>
        <begin position="130"/>
        <end position="151"/>
    </location>
</feature>
<dbReference type="InterPro" id="IPR010288">
    <property type="entry name" value="EcsB_ABC"/>
</dbReference>